<dbReference type="SUPFAM" id="SSF52738">
    <property type="entry name" value="Methylesterase CheB, C-terminal domain"/>
    <property type="match status" value="1"/>
</dbReference>
<comment type="catalytic activity">
    <reaction evidence="5 6">
        <text>[protein]-L-glutamate 5-O-methyl ester + H2O = L-glutamyl-[protein] + methanol + H(+)</text>
        <dbReference type="Rhea" id="RHEA:23236"/>
        <dbReference type="Rhea" id="RHEA-COMP:10208"/>
        <dbReference type="Rhea" id="RHEA-COMP:10311"/>
        <dbReference type="ChEBI" id="CHEBI:15377"/>
        <dbReference type="ChEBI" id="CHEBI:15378"/>
        <dbReference type="ChEBI" id="CHEBI:17790"/>
        <dbReference type="ChEBI" id="CHEBI:29973"/>
        <dbReference type="ChEBI" id="CHEBI:82795"/>
        <dbReference type="EC" id="3.1.1.61"/>
    </reaction>
</comment>
<accession>A0A2R5F532</accession>
<dbReference type="GO" id="GO:0005737">
    <property type="term" value="C:cytoplasm"/>
    <property type="evidence" value="ECO:0007669"/>
    <property type="project" value="UniProtKB-SubCell"/>
</dbReference>
<dbReference type="Pfam" id="PF01339">
    <property type="entry name" value="CheB_methylest"/>
    <property type="match status" value="1"/>
</dbReference>
<dbReference type="CDD" id="cd16432">
    <property type="entry name" value="CheB_Rec"/>
    <property type="match status" value="1"/>
</dbReference>
<dbReference type="NCBIfam" id="NF001965">
    <property type="entry name" value="PRK00742.1"/>
    <property type="match status" value="1"/>
</dbReference>
<dbReference type="GO" id="GO:0050568">
    <property type="term" value="F:protein-glutamine glutaminase activity"/>
    <property type="evidence" value="ECO:0007669"/>
    <property type="project" value="UniProtKB-UniRule"/>
</dbReference>
<evidence type="ECO:0000256" key="8">
    <source>
        <dbReference type="PROSITE-ProRule" id="PRU00169"/>
    </source>
</evidence>
<evidence type="ECO:0000259" key="10">
    <source>
        <dbReference type="PROSITE" id="PS50122"/>
    </source>
</evidence>
<gene>
    <name evidence="6 11" type="primary">cheB</name>
    <name evidence="11" type="ORF">NMK_0597</name>
</gene>
<dbReference type="GO" id="GO:0000156">
    <property type="term" value="F:phosphorelay response regulator activity"/>
    <property type="evidence" value="ECO:0007669"/>
    <property type="project" value="InterPro"/>
</dbReference>
<reference evidence="11 12" key="1">
    <citation type="journal article" date="2018" name="Environ. Microbiol.">
        <title>Isolation and genomic characterization of Novimethylophilus kurashikiensis gen. nov. sp. nov., a new lanthanide-dependent methylotrophic species of Methylophilaceae.</title>
        <authorList>
            <person name="Lv H."/>
            <person name="Sahin N."/>
            <person name="Tani A."/>
        </authorList>
    </citation>
    <scope>NUCLEOTIDE SEQUENCE [LARGE SCALE GENOMIC DNA]</scope>
    <source>
        <strain evidence="11 12">La2-4</strain>
    </source>
</reference>
<dbReference type="Gene3D" id="3.40.50.180">
    <property type="entry name" value="Methylesterase CheB, C-terminal domain"/>
    <property type="match status" value="1"/>
</dbReference>
<dbReference type="GO" id="GO:0008984">
    <property type="term" value="F:protein-glutamate methylesterase activity"/>
    <property type="evidence" value="ECO:0007669"/>
    <property type="project" value="UniProtKB-UniRule"/>
</dbReference>
<dbReference type="GO" id="GO:0006935">
    <property type="term" value="P:chemotaxis"/>
    <property type="evidence" value="ECO:0007669"/>
    <property type="project" value="UniProtKB-UniRule"/>
</dbReference>
<comment type="caution">
    <text evidence="11">The sequence shown here is derived from an EMBL/GenBank/DDBJ whole genome shotgun (WGS) entry which is preliminary data.</text>
</comment>
<dbReference type="PROSITE" id="PS50122">
    <property type="entry name" value="CHEB"/>
    <property type="match status" value="1"/>
</dbReference>
<keyword evidence="1 6" id="KW-0963">Cytoplasm</keyword>
<dbReference type="Proteomes" id="UP000245081">
    <property type="component" value="Unassembled WGS sequence"/>
</dbReference>
<dbReference type="HAMAP" id="MF_00099">
    <property type="entry name" value="CheB_chemtxs"/>
    <property type="match status" value="1"/>
</dbReference>
<feature type="modified residue" description="4-aspartylphosphate" evidence="6 8">
    <location>
        <position position="66"/>
    </location>
</feature>
<evidence type="ECO:0000256" key="5">
    <source>
        <dbReference type="ARBA" id="ARBA00048267"/>
    </source>
</evidence>
<dbReference type="PANTHER" id="PTHR42872">
    <property type="entry name" value="PROTEIN-GLUTAMATE METHYLESTERASE/PROTEIN-GLUTAMINE GLUTAMINASE"/>
    <property type="match status" value="1"/>
</dbReference>
<dbReference type="RefSeq" id="WP_109014268.1">
    <property type="nucleotide sequence ID" value="NZ_BDOQ01000002.1"/>
</dbReference>
<dbReference type="EC" id="3.1.1.61" evidence="6"/>
<dbReference type="Gene3D" id="3.40.50.2300">
    <property type="match status" value="1"/>
</dbReference>
<name>A0A2R5F532_9PROT</name>
<dbReference type="InterPro" id="IPR035909">
    <property type="entry name" value="CheB_C"/>
</dbReference>
<comment type="subcellular location">
    <subcellularLocation>
        <location evidence="6">Cytoplasm</location>
    </subcellularLocation>
</comment>
<evidence type="ECO:0000259" key="9">
    <source>
        <dbReference type="PROSITE" id="PS50110"/>
    </source>
</evidence>
<evidence type="ECO:0000256" key="6">
    <source>
        <dbReference type="HAMAP-Rule" id="MF_00099"/>
    </source>
</evidence>
<dbReference type="EMBL" id="BDOQ01000002">
    <property type="protein sequence ID" value="GBG13059.1"/>
    <property type="molecule type" value="Genomic_DNA"/>
</dbReference>
<evidence type="ECO:0000313" key="11">
    <source>
        <dbReference type="EMBL" id="GBG13059.1"/>
    </source>
</evidence>
<dbReference type="InterPro" id="IPR011006">
    <property type="entry name" value="CheY-like_superfamily"/>
</dbReference>
<comment type="domain">
    <text evidence="6">Contains a C-terminal catalytic domain, and an N-terminal region which modulates catalytic activity.</text>
</comment>
<dbReference type="SMART" id="SM00448">
    <property type="entry name" value="REC"/>
    <property type="match status" value="1"/>
</dbReference>
<dbReference type="InterPro" id="IPR000673">
    <property type="entry name" value="Sig_transdc_resp-reg_Me-estase"/>
</dbReference>
<evidence type="ECO:0000256" key="2">
    <source>
        <dbReference type="ARBA" id="ARBA00022500"/>
    </source>
</evidence>
<dbReference type="AlphaFoldDB" id="A0A2R5F532"/>
<comment type="PTM">
    <text evidence="6">Phosphorylated by CheA. Phosphorylation of the N-terminal regulatory domain activates the methylesterase activity.</text>
</comment>
<evidence type="ECO:0000256" key="3">
    <source>
        <dbReference type="ARBA" id="ARBA00022553"/>
    </source>
</evidence>
<proteinExistence type="inferred from homology"/>
<dbReference type="PIRSF" id="PIRSF000876">
    <property type="entry name" value="RR_chemtxs_CheB"/>
    <property type="match status" value="1"/>
</dbReference>
<dbReference type="InterPro" id="IPR001789">
    <property type="entry name" value="Sig_transdc_resp-reg_receiver"/>
</dbReference>
<feature type="active site" evidence="6 7">
    <location>
        <position position="300"/>
    </location>
</feature>
<evidence type="ECO:0000313" key="12">
    <source>
        <dbReference type="Proteomes" id="UP000245081"/>
    </source>
</evidence>
<dbReference type="Pfam" id="PF00072">
    <property type="entry name" value="Response_reg"/>
    <property type="match status" value="1"/>
</dbReference>
<dbReference type="PANTHER" id="PTHR42872:SF6">
    <property type="entry name" value="PROTEIN-GLUTAMATE METHYLESTERASE_PROTEIN-GLUTAMINE GLUTAMINASE"/>
    <property type="match status" value="1"/>
</dbReference>
<dbReference type="InterPro" id="IPR008248">
    <property type="entry name" value="CheB-like"/>
</dbReference>
<keyword evidence="12" id="KW-1185">Reference proteome</keyword>
<feature type="domain" description="Response regulatory" evidence="9">
    <location>
        <begin position="15"/>
        <end position="133"/>
    </location>
</feature>
<comment type="catalytic activity">
    <reaction evidence="6">
        <text>L-glutaminyl-[protein] + H2O = L-glutamyl-[protein] + NH4(+)</text>
        <dbReference type="Rhea" id="RHEA:16441"/>
        <dbReference type="Rhea" id="RHEA-COMP:10207"/>
        <dbReference type="Rhea" id="RHEA-COMP:10208"/>
        <dbReference type="ChEBI" id="CHEBI:15377"/>
        <dbReference type="ChEBI" id="CHEBI:28938"/>
        <dbReference type="ChEBI" id="CHEBI:29973"/>
        <dbReference type="ChEBI" id="CHEBI:30011"/>
        <dbReference type="EC" id="3.5.1.44"/>
    </reaction>
</comment>
<keyword evidence="3 6" id="KW-0597">Phosphoprotein</keyword>
<evidence type="ECO:0000256" key="1">
    <source>
        <dbReference type="ARBA" id="ARBA00022490"/>
    </source>
</evidence>
<protein>
    <recommendedName>
        <fullName evidence="6">Protein-glutamate methylesterase/protein-glutamine glutaminase</fullName>
        <ecNumber evidence="6">3.1.1.61</ecNumber>
        <ecNumber evidence="6">3.5.1.44</ecNumber>
    </recommendedName>
</protein>
<keyword evidence="2 6" id="KW-0145">Chemotaxis</keyword>
<dbReference type="EC" id="3.5.1.44" evidence="6"/>
<keyword evidence="4 6" id="KW-0378">Hydrolase</keyword>
<comment type="function">
    <text evidence="6">Involved in chemotaxis. Part of a chemotaxis signal transduction system that modulates chemotaxis in response to various stimuli. Catalyzes the demethylation of specific methylglutamate residues introduced into the chemoreceptors (methyl-accepting chemotaxis proteins or MCP) by CheR. Also mediates the irreversible deamidation of specific glutamine residues to glutamic acid.</text>
</comment>
<evidence type="ECO:0000256" key="7">
    <source>
        <dbReference type="PROSITE-ProRule" id="PRU00050"/>
    </source>
</evidence>
<dbReference type="OrthoDB" id="9793421at2"/>
<comment type="similarity">
    <text evidence="6">Belongs to the CheB family.</text>
</comment>
<dbReference type="SUPFAM" id="SSF52172">
    <property type="entry name" value="CheY-like"/>
    <property type="match status" value="1"/>
</dbReference>
<dbReference type="CDD" id="cd17541">
    <property type="entry name" value="REC_CheB-like"/>
    <property type="match status" value="1"/>
</dbReference>
<feature type="active site" evidence="6 7">
    <location>
        <position position="207"/>
    </location>
</feature>
<feature type="active site" evidence="6 7">
    <location>
        <position position="180"/>
    </location>
</feature>
<dbReference type="PROSITE" id="PS50110">
    <property type="entry name" value="RESPONSE_REGULATORY"/>
    <property type="match status" value="1"/>
</dbReference>
<organism evidence="11 12">
    <name type="scientific">Novimethylophilus kurashikiensis</name>
    <dbReference type="NCBI Taxonomy" id="1825523"/>
    <lineage>
        <taxon>Bacteria</taxon>
        <taxon>Pseudomonadati</taxon>
        <taxon>Pseudomonadota</taxon>
        <taxon>Betaproteobacteria</taxon>
        <taxon>Nitrosomonadales</taxon>
        <taxon>Methylophilaceae</taxon>
        <taxon>Novimethylophilus</taxon>
    </lineage>
</organism>
<feature type="domain" description="CheB-type methylesterase" evidence="10">
    <location>
        <begin position="173"/>
        <end position="358"/>
    </location>
</feature>
<evidence type="ECO:0000256" key="4">
    <source>
        <dbReference type="ARBA" id="ARBA00022801"/>
    </source>
</evidence>
<dbReference type="NCBIfam" id="NF009206">
    <property type="entry name" value="PRK12555.1"/>
    <property type="match status" value="1"/>
</dbReference>
<sequence length="368" mass="38727">MNAQARSTGHKSPIKVLVVDDSPTVREFLAYLFASDPGFQVVGTAANGEEAVAAVKNKKPDVVTMDIHMPRMDGYAAARAIMETNPVPIVIVTGSLSEDELRSPLAALEAGAVAVVRRPANFHLADQAECIRALMQTVKLMSEVKVVRRWGSHPQAKSMTEPHVDVSVQRDIKLIAIGASTGGPLVLRQILSQLPKPYPIPIVAVQHITEGFVGGFAEWLSGASGFPCRLAEDGESILPGCIYLAPDGKHMTVSRQGRVVLIDSEAEHGHVPSVSCLFRSVAEAYGAHAVGVLLTGMGQDGAAELGSMKDRGALTVAQDQSSSVVYGMPGEAVRLGAASQVLSPEKIAAALAALVYSESLSHGKEGVT</sequence>